<dbReference type="KEGG" id="vg:3294353"/>
<keyword evidence="4" id="KW-1185">Reference proteome</keyword>
<dbReference type="Pfam" id="PF08241">
    <property type="entry name" value="Methyltransf_11"/>
    <property type="match status" value="1"/>
</dbReference>
<accession>Q58M91</accession>
<reference evidence="2 4" key="3">
    <citation type="journal article" date="2010" name="Environ. Microbiol.">
        <title>Genomic analysis of oceanic cyanobacterial myoviruses compared with T4-like myoviruses from diverse hosts and environments.</title>
        <authorList>
            <person name="Sullivan M.B."/>
            <person name="Huang K.H."/>
            <person name="Ignacio-Espinoza J.C."/>
            <person name="Berlin A.M."/>
            <person name="Kelly L."/>
            <person name="Weigele P.R."/>
            <person name="DeFrancesco A.S."/>
            <person name="Kern S.E."/>
            <person name="Thompson L.R."/>
            <person name="Young S."/>
            <person name="Yandava C."/>
            <person name="Fu R."/>
            <person name="Krastins B."/>
            <person name="Chase M."/>
            <person name="Sarracino D."/>
            <person name="Osburne M.S."/>
            <person name="Henn M.R."/>
            <person name="Chisholm S.W."/>
        </authorList>
    </citation>
    <scope>NUCLEOTIDE SEQUENCE [LARGE SCALE GENOMIC DNA]</scope>
</reference>
<feature type="domain" description="Methyltransferase type 11" evidence="1">
    <location>
        <begin position="57"/>
        <end position="111"/>
    </location>
</feature>
<dbReference type="InterPro" id="IPR013216">
    <property type="entry name" value="Methyltransf_11"/>
</dbReference>
<dbReference type="GO" id="GO:0008757">
    <property type="term" value="F:S-adenosylmethionine-dependent methyltransferase activity"/>
    <property type="evidence" value="ECO:0007669"/>
    <property type="project" value="InterPro"/>
</dbReference>
<gene>
    <name evidence="3" type="ORF">PCMG_00268</name>
    <name evidence="2" type="ORF">PSSM2_264</name>
</gene>
<organism evidence="2 4">
    <name type="scientific">Prochlorococcus phage P-SSM2</name>
    <dbReference type="NCBI Taxonomy" id="268746"/>
    <lineage>
        <taxon>Viruses</taxon>
        <taxon>Duplodnaviria</taxon>
        <taxon>Heunggongvirae</taxon>
        <taxon>Uroviricota</taxon>
        <taxon>Caudoviricetes</taxon>
        <taxon>Pantevenvirales</taxon>
        <taxon>Kyanoviridae</taxon>
        <taxon>Salacisavirus</taxon>
        <taxon>Salacisavirus pssm2</taxon>
    </lineage>
</organism>
<dbReference type="EMBL" id="GU071092">
    <property type="protein sequence ID" value="ACY76144.1"/>
    <property type="molecule type" value="Genomic_DNA"/>
</dbReference>
<dbReference type="GeneID" id="3294353"/>
<sequence length="212" mass="24390">MDDISYTKHNSHYVQDSALSAEKMAHERNNIENFKFLYQPDVPHGDVLDSTKFKTAVDIGSGTGWFANYLVNERKYSKVYAIEPSESAIDISKQIYPDQKKVKYINGFAEEELSKIKLTKPSLFSTLCVLTHLKNETVIPILSAVDKIAQTGSVLACSEAWGIRHIEDAWNIRSPEWWVENLPNWEFEFYNDYVLPHPTDHPRYKGFIATKL</sequence>
<dbReference type="Gene3D" id="3.40.50.150">
    <property type="entry name" value="Vaccinia Virus protein VP39"/>
    <property type="match status" value="1"/>
</dbReference>
<dbReference type="Proteomes" id="UP000013923">
    <property type="component" value="Genome"/>
</dbReference>
<reference evidence="2 4" key="1">
    <citation type="journal article" date="2005" name="PLoS Biol.">
        <title>Three Prochlorococcus cyanophage genomes: signature features and ecological interpretations.</title>
        <authorList>
            <person name="Sullivan M.B."/>
            <person name="Coleman M.L."/>
            <person name="Weigele P."/>
            <person name="Rohwer F."/>
            <person name="Chisholm S.W."/>
        </authorList>
    </citation>
    <scope>NUCLEOTIDE SEQUENCE</scope>
</reference>
<organismHost>
    <name type="scientific">Prochlorococcus</name>
    <dbReference type="NCBI Taxonomy" id="1218"/>
</organismHost>
<reference evidence="3 5" key="2">
    <citation type="submission" date="2009-10" db="EMBL/GenBank/DDBJ databases">
        <title>The Genome Sequence of Prochlorococcus phage P-SSM2.</title>
        <authorList>
            <consortium name="The Broad Institute Genome Sequencing Platform"/>
            <person name="Henn M.R."/>
            <person name="Sullivan M.S."/>
            <person name="Osburne M.S."/>
            <person name="Levin J."/>
            <person name="Malboeuf C."/>
            <person name="Casali M."/>
            <person name="Russ C."/>
            <person name="Lennon N."/>
            <person name="Chapman S.B."/>
            <person name="Erlich R."/>
            <person name="Young S.K."/>
            <person name="Koehrsen M."/>
            <person name="Yandava C."/>
            <person name="Zeng Q."/>
            <person name="Alvarado L."/>
            <person name="Anderson S."/>
            <person name="Berlin A."/>
            <person name="Borenstein D."/>
            <person name="Chen Z."/>
            <person name="Engels R."/>
            <person name="Freedman E."/>
            <person name="Gellesch M."/>
            <person name="Goldberg J."/>
            <person name="Green L."/>
            <person name="Griggs A."/>
            <person name="Gujja S."/>
            <person name="Heilman E.R."/>
            <person name="Heiman D."/>
            <person name="Hepburn T."/>
            <person name="Howarth C."/>
            <person name="Jen D."/>
            <person name="Larson L."/>
            <person name="Lewis B."/>
            <person name="Mehta T."/>
            <person name="Park D."/>
            <person name="Pearson M."/>
            <person name="Richards J."/>
            <person name="Rizzolo K."/>
            <person name="Roberts A."/>
            <person name="Ryan E."/>
            <person name="Saif S."/>
            <person name="Shea T."/>
            <person name="Shenoy N."/>
            <person name="Sisk P."/>
            <person name="Stolte C."/>
            <person name="Sykes S."/>
            <person name="Walk T."/>
            <person name="White J."/>
            <person name="Yu Q."/>
            <person name="Coleman M.L."/>
            <person name="Huang K.H."/>
            <person name="Weigele P.R."/>
            <person name="DeFrancesco A.S."/>
            <person name="Kern S.E."/>
            <person name="Thompson L.R."/>
            <person name="Fu R."/>
            <person name="Hombeck B."/>
            <person name="Chisholm S.W."/>
            <person name="Haas B."/>
            <person name="Nusbaum C."/>
            <person name="Birren B."/>
        </authorList>
    </citation>
    <scope>NUCLEOTIDE SEQUENCE [LARGE SCALE GENOMIC DNA]</scope>
    <source>
        <strain evidence="3">P-SSM2</strain>
    </source>
</reference>
<evidence type="ECO:0000313" key="4">
    <source>
        <dbReference type="Proteomes" id="UP000000991"/>
    </source>
</evidence>
<dbReference type="SUPFAM" id="SSF53335">
    <property type="entry name" value="S-adenosyl-L-methionine-dependent methyltransferases"/>
    <property type="match status" value="1"/>
</dbReference>
<dbReference type="InterPro" id="IPR029063">
    <property type="entry name" value="SAM-dependent_MTases_sf"/>
</dbReference>
<protein>
    <recommendedName>
        <fullName evidence="1">Methyltransferase type 11 domain-containing protein</fullName>
    </recommendedName>
</protein>
<evidence type="ECO:0000313" key="5">
    <source>
        <dbReference type="Proteomes" id="UP000013923"/>
    </source>
</evidence>
<dbReference type="EMBL" id="AY939844">
    <property type="protein sequence ID" value="AAX44641.1"/>
    <property type="molecule type" value="Genomic_DNA"/>
</dbReference>
<evidence type="ECO:0000313" key="2">
    <source>
        <dbReference type="EMBL" id="AAX44641.1"/>
    </source>
</evidence>
<dbReference type="RefSeq" id="YP_214495.1">
    <property type="nucleotide sequence ID" value="NC_006883.2"/>
</dbReference>
<proteinExistence type="predicted"/>
<dbReference type="Proteomes" id="UP000000991">
    <property type="component" value="Segment"/>
</dbReference>
<evidence type="ECO:0000259" key="1">
    <source>
        <dbReference type="Pfam" id="PF08241"/>
    </source>
</evidence>
<name>Q58M91_BPPRM</name>
<evidence type="ECO:0000313" key="3">
    <source>
        <dbReference type="EMBL" id="ACY76144.1"/>
    </source>
</evidence>
<dbReference type="CDD" id="cd02440">
    <property type="entry name" value="AdoMet_MTases"/>
    <property type="match status" value="1"/>
</dbReference>